<dbReference type="SUPFAM" id="SSF53098">
    <property type="entry name" value="Ribonuclease H-like"/>
    <property type="match status" value="1"/>
</dbReference>
<dbReference type="GO" id="GO:0003676">
    <property type="term" value="F:nucleic acid binding"/>
    <property type="evidence" value="ECO:0007669"/>
    <property type="project" value="InterPro"/>
</dbReference>
<dbReference type="InterPro" id="IPR012337">
    <property type="entry name" value="RNaseH-like_sf"/>
</dbReference>
<accession>A0A6J1Q7S1</accession>
<dbReference type="OrthoDB" id="7692185at2759"/>
<gene>
    <name evidence="3" type="primary">LOC112457860</name>
</gene>
<evidence type="ECO:0000313" key="3">
    <source>
        <dbReference type="RefSeq" id="XP_024876925.1"/>
    </source>
</evidence>
<dbReference type="RefSeq" id="XP_024876925.1">
    <property type="nucleotide sequence ID" value="XM_025021157.1"/>
</dbReference>
<name>A0A6J1Q7S1_9HYME</name>
<dbReference type="GeneID" id="112457860"/>
<protein>
    <submittedName>
        <fullName evidence="3">Uncharacterized protein LOC112457860</fullName>
    </submittedName>
</protein>
<feature type="non-terminal residue" evidence="3">
    <location>
        <position position="1"/>
    </location>
</feature>
<dbReference type="Pfam" id="PF25244">
    <property type="entry name" value="PML_C"/>
    <property type="match status" value="1"/>
</dbReference>
<reference evidence="3" key="1">
    <citation type="submission" date="2025-08" db="UniProtKB">
        <authorList>
            <consortium name="RefSeq"/>
        </authorList>
    </citation>
    <scope>IDENTIFICATION</scope>
    <source>
        <tissue evidence="3">Whole body</tissue>
    </source>
</reference>
<proteinExistence type="predicted"/>
<dbReference type="InterPro" id="IPR057617">
    <property type="entry name" value="PML_C"/>
</dbReference>
<sequence length="206" mass="22871">LTVENKELNLHGQQVVTTPRRVAILWFLEFIKPGPTILVAHNSRRFDTPMLLRELQNLGLMVEFRSIACGFSEEFIGDNASAGAHNRAVDVRILEDIRVVGITNEELRGGSISIEMTFIEEAQNPKTKLNKNSFDCIKEGVSAGMKTKMAKAGLTFSHLKESFLEGGEDAVTVLLASDVNGHPRITKNKKVIQRIITQIKNVTENS</sequence>
<dbReference type="Proteomes" id="UP000504618">
    <property type="component" value="Unplaced"/>
</dbReference>
<keyword evidence="2" id="KW-1185">Reference proteome</keyword>
<feature type="domain" description="PML C-terminal" evidence="1">
    <location>
        <begin position="141"/>
        <end position="197"/>
    </location>
</feature>
<dbReference type="AlphaFoldDB" id="A0A6J1Q7S1"/>
<evidence type="ECO:0000313" key="2">
    <source>
        <dbReference type="Proteomes" id="UP000504618"/>
    </source>
</evidence>
<dbReference type="Gene3D" id="3.30.420.10">
    <property type="entry name" value="Ribonuclease H-like superfamily/Ribonuclease H"/>
    <property type="match status" value="1"/>
</dbReference>
<organism evidence="2 3">
    <name type="scientific">Temnothorax curvispinosus</name>
    <dbReference type="NCBI Taxonomy" id="300111"/>
    <lineage>
        <taxon>Eukaryota</taxon>
        <taxon>Metazoa</taxon>
        <taxon>Ecdysozoa</taxon>
        <taxon>Arthropoda</taxon>
        <taxon>Hexapoda</taxon>
        <taxon>Insecta</taxon>
        <taxon>Pterygota</taxon>
        <taxon>Neoptera</taxon>
        <taxon>Endopterygota</taxon>
        <taxon>Hymenoptera</taxon>
        <taxon>Apocrita</taxon>
        <taxon>Aculeata</taxon>
        <taxon>Formicoidea</taxon>
        <taxon>Formicidae</taxon>
        <taxon>Myrmicinae</taxon>
        <taxon>Temnothorax</taxon>
    </lineage>
</organism>
<evidence type="ECO:0000259" key="1">
    <source>
        <dbReference type="Pfam" id="PF25244"/>
    </source>
</evidence>
<dbReference type="InterPro" id="IPR036397">
    <property type="entry name" value="RNaseH_sf"/>
</dbReference>